<comment type="caution">
    <text evidence="2">The sequence shown here is derived from an EMBL/GenBank/DDBJ whole genome shotgun (WGS) entry which is preliminary data.</text>
</comment>
<dbReference type="InterPro" id="IPR022742">
    <property type="entry name" value="Hydrolase_4"/>
</dbReference>
<evidence type="ECO:0000313" key="2">
    <source>
        <dbReference type="EMBL" id="GBQ07617.1"/>
    </source>
</evidence>
<keyword evidence="3" id="KW-1185">Reference proteome</keyword>
<dbReference type="Proteomes" id="UP001062901">
    <property type="component" value="Unassembled WGS sequence"/>
</dbReference>
<proteinExistence type="predicted"/>
<sequence length="249" mass="27348">MAPAFNAQNILIIAPDARGFGQALAPHQWSSTPRMIADAKEELAWVQQHWPHTPLYLMGESMGGATALLLAAQPSTPSSVKTILLAPATVDIGQPLQTILDGWTLLTPNKRLTGAHIPGHRRIATDNLAALRRMFFDPLTQHGTTVEALDGLTHLMTHALNDAPSVRTPVLLIYGSNDQFVPPFATRSLLQRLPSTVRFDSIDGAHHLLTRDKRGVSDDILAWMNNPEAFLPSGGDFAATQWRWLYETQ</sequence>
<reference evidence="2" key="1">
    <citation type="submission" date="2013-04" db="EMBL/GenBank/DDBJ databases">
        <title>The genome sequencing project of 58 acetic acid bacteria.</title>
        <authorList>
            <person name="Okamoto-Kainuma A."/>
            <person name="Ishikawa M."/>
            <person name="Umino S."/>
            <person name="Koizumi Y."/>
            <person name="Shiwa Y."/>
            <person name="Yoshikawa H."/>
            <person name="Matsutani M."/>
            <person name="Matsushita K."/>
        </authorList>
    </citation>
    <scope>NUCLEOTIDE SEQUENCE</scope>
    <source>
        <strain evidence="2">DSM 15669</strain>
    </source>
</reference>
<organism evidence="2 3">
    <name type="scientific">Saccharibacter floricola DSM 15669</name>
    <dbReference type="NCBI Taxonomy" id="1123227"/>
    <lineage>
        <taxon>Bacteria</taxon>
        <taxon>Pseudomonadati</taxon>
        <taxon>Pseudomonadota</taxon>
        <taxon>Alphaproteobacteria</taxon>
        <taxon>Acetobacterales</taxon>
        <taxon>Acetobacteraceae</taxon>
        <taxon>Saccharibacter</taxon>
    </lineage>
</organism>
<name>A0ABQ0NZS9_9PROT</name>
<dbReference type="PANTHER" id="PTHR11614">
    <property type="entry name" value="PHOSPHOLIPASE-RELATED"/>
    <property type="match status" value="1"/>
</dbReference>
<dbReference type="Gene3D" id="3.40.50.1820">
    <property type="entry name" value="alpha/beta hydrolase"/>
    <property type="match status" value="1"/>
</dbReference>
<evidence type="ECO:0000313" key="3">
    <source>
        <dbReference type="Proteomes" id="UP001062901"/>
    </source>
</evidence>
<dbReference type="EMBL" id="BAQD01000040">
    <property type="protein sequence ID" value="GBQ07617.1"/>
    <property type="molecule type" value="Genomic_DNA"/>
</dbReference>
<accession>A0ABQ0NZS9</accession>
<dbReference type="InterPro" id="IPR000073">
    <property type="entry name" value="AB_hydrolase_1"/>
</dbReference>
<feature type="domain" description="Serine aminopeptidase S33" evidence="1">
    <location>
        <begin position="2"/>
        <end position="213"/>
    </location>
</feature>
<gene>
    <name evidence="2" type="ORF">AA15669_1458</name>
</gene>
<protein>
    <submittedName>
        <fullName evidence="2">Lysophospholipase</fullName>
    </submittedName>
</protein>
<dbReference type="PRINTS" id="PR00111">
    <property type="entry name" value="ABHYDROLASE"/>
</dbReference>
<evidence type="ECO:0000259" key="1">
    <source>
        <dbReference type="Pfam" id="PF12146"/>
    </source>
</evidence>
<dbReference type="InterPro" id="IPR051044">
    <property type="entry name" value="MAG_DAG_Lipase"/>
</dbReference>
<dbReference type="Pfam" id="PF12146">
    <property type="entry name" value="Hydrolase_4"/>
    <property type="match status" value="1"/>
</dbReference>
<dbReference type="SUPFAM" id="SSF53474">
    <property type="entry name" value="alpha/beta-Hydrolases"/>
    <property type="match status" value="1"/>
</dbReference>
<dbReference type="InterPro" id="IPR029058">
    <property type="entry name" value="AB_hydrolase_fold"/>
</dbReference>